<organism evidence="2 3">
    <name type="scientific">Naematelia encephala</name>
    <dbReference type="NCBI Taxonomy" id="71784"/>
    <lineage>
        <taxon>Eukaryota</taxon>
        <taxon>Fungi</taxon>
        <taxon>Dikarya</taxon>
        <taxon>Basidiomycota</taxon>
        <taxon>Agaricomycotina</taxon>
        <taxon>Tremellomycetes</taxon>
        <taxon>Tremellales</taxon>
        <taxon>Naemateliaceae</taxon>
        <taxon>Naematelia</taxon>
    </lineage>
</organism>
<proteinExistence type="predicted"/>
<name>A0A1Y2BCM9_9TREE</name>
<feature type="compositionally biased region" description="Pro residues" evidence="1">
    <location>
        <begin position="88"/>
        <end position="98"/>
    </location>
</feature>
<keyword evidence="3" id="KW-1185">Reference proteome</keyword>
<evidence type="ECO:0000313" key="3">
    <source>
        <dbReference type="Proteomes" id="UP000193986"/>
    </source>
</evidence>
<dbReference type="InParanoid" id="A0A1Y2BCM9"/>
<gene>
    <name evidence="2" type="ORF">BCR39DRAFT_43010</name>
</gene>
<accession>A0A1Y2BCM9</accession>
<sequence length="206" mass="23156">MRLPSYKFSSSPLVPTPIDNVSTITPPPSPPPAMASSIDSSMTTPSTHHRIHLESPPPSLTPPRTRRGSTSTVPTITRSFNRPHSDSLPPPYEPPPPGSASTASLSAKRPTPERTPSVMVLFREDYQRTRIYVKEMDYRAALRKALRKHMYSESSLSLESSFASFQDERMLIIFVRMVCAPGHCHCHFHLDHDETRDDRQLLRAPD</sequence>
<reference evidence="2 3" key="1">
    <citation type="submission" date="2016-07" db="EMBL/GenBank/DDBJ databases">
        <title>Pervasive Adenine N6-methylation of Active Genes in Fungi.</title>
        <authorList>
            <consortium name="DOE Joint Genome Institute"/>
            <person name="Mondo S.J."/>
            <person name="Dannebaum R.O."/>
            <person name="Kuo R.C."/>
            <person name="Labutti K."/>
            <person name="Haridas S."/>
            <person name="Kuo A."/>
            <person name="Salamov A."/>
            <person name="Ahrendt S.R."/>
            <person name="Lipzen A."/>
            <person name="Sullivan W."/>
            <person name="Andreopoulos W.B."/>
            <person name="Clum A."/>
            <person name="Lindquist E."/>
            <person name="Daum C."/>
            <person name="Ramamoorthy G.K."/>
            <person name="Gryganskyi A."/>
            <person name="Culley D."/>
            <person name="Magnuson J.K."/>
            <person name="James T.Y."/>
            <person name="O'Malley M.A."/>
            <person name="Stajich J.E."/>
            <person name="Spatafora J.W."/>
            <person name="Visel A."/>
            <person name="Grigoriev I.V."/>
        </authorList>
    </citation>
    <scope>NUCLEOTIDE SEQUENCE [LARGE SCALE GENOMIC DNA]</scope>
    <source>
        <strain evidence="2 3">68-887.2</strain>
    </source>
</reference>
<dbReference type="AlphaFoldDB" id="A0A1Y2BCM9"/>
<evidence type="ECO:0000256" key="1">
    <source>
        <dbReference type="SAM" id="MobiDB-lite"/>
    </source>
</evidence>
<dbReference type="EMBL" id="MCFC01000010">
    <property type="protein sequence ID" value="ORY32237.1"/>
    <property type="molecule type" value="Genomic_DNA"/>
</dbReference>
<dbReference type="Proteomes" id="UP000193986">
    <property type="component" value="Unassembled WGS sequence"/>
</dbReference>
<evidence type="ECO:0000313" key="2">
    <source>
        <dbReference type="EMBL" id="ORY32237.1"/>
    </source>
</evidence>
<comment type="caution">
    <text evidence="2">The sequence shown here is derived from an EMBL/GenBank/DDBJ whole genome shotgun (WGS) entry which is preliminary data.</text>
</comment>
<protein>
    <submittedName>
        <fullName evidence="2">Uncharacterized protein</fullName>
    </submittedName>
</protein>
<feature type="region of interest" description="Disordered" evidence="1">
    <location>
        <begin position="1"/>
        <end position="116"/>
    </location>
</feature>